<feature type="transmembrane region" description="Helical" evidence="1">
    <location>
        <begin position="49"/>
        <end position="70"/>
    </location>
</feature>
<evidence type="ECO:0000256" key="1">
    <source>
        <dbReference type="SAM" id="Phobius"/>
    </source>
</evidence>
<reference evidence="2 3" key="1">
    <citation type="submission" date="2018-02" db="EMBL/GenBank/DDBJ databases">
        <title>Genomic Encyclopedia of Archaeal and Bacterial Type Strains, Phase II (KMG-II): from individual species to whole genera.</title>
        <authorList>
            <person name="Goeker M."/>
        </authorList>
    </citation>
    <scope>NUCLEOTIDE SEQUENCE [LARGE SCALE GENOMIC DNA]</scope>
    <source>
        <strain evidence="2 3">YU 961-1</strain>
    </source>
</reference>
<evidence type="ECO:0000313" key="2">
    <source>
        <dbReference type="EMBL" id="PPK65634.1"/>
    </source>
</evidence>
<dbReference type="Proteomes" id="UP000239203">
    <property type="component" value="Unassembled WGS sequence"/>
</dbReference>
<protein>
    <recommendedName>
        <fullName evidence="4">ABC-2 type transport system permease protein</fullName>
    </recommendedName>
</protein>
<evidence type="ECO:0008006" key="4">
    <source>
        <dbReference type="Google" id="ProtNLM"/>
    </source>
</evidence>
<keyword evidence="1" id="KW-0472">Membrane</keyword>
<accession>A0A2S6GK69</accession>
<organism evidence="2 3">
    <name type="scientific">Actinokineospora auranticolor</name>
    <dbReference type="NCBI Taxonomy" id="155976"/>
    <lineage>
        <taxon>Bacteria</taxon>
        <taxon>Bacillati</taxon>
        <taxon>Actinomycetota</taxon>
        <taxon>Actinomycetes</taxon>
        <taxon>Pseudonocardiales</taxon>
        <taxon>Pseudonocardiaceae</taxon>
        <taxon>Actinokineospora</taxon>
    </lineage>
</organism>
<proteinExistence type="predicted"/>
<comment type="caution">
    <text evidence="2">The sequence shown here is derived from an EMBL/GenBank/DDBJ whole genome shotgun (WGS) entry which is preliminary data.</text>
</comment>
<dbReference type="AlphaFoldDB" id="A0A2S6GK69"/>
<gene>
    <name evidence="2" type="ORF">CLV40_113118</name>
</gene>
<evidence type="ECO:0000313" key="3">
    <source>
        <dbReference type="Proteomes" id="UP000239203"/>
    </source>
</evidence>
<name>A0A2S6GK69_9PSEU</name>
<dbReference type="EMBL" id="PTIX01000013">
    <property type="protein sequence ID" value="PPK65634.1"/>
    <property type="molecule type" value="Genomic_DNA"/>
</dbReference>
<keyword evidence="1" id="KW-1133">Transmembrane helix</keyword>
<keyword evidence="3" id="KW-1185">Reference proteome</keyword>
<sequence length="73" mass="8064">MTPARPATLRSSLRASTFRVHHLPDVVALTPFGAAAQALTDTALGDRPWSPLVVLTLWTVVLLAAAIRWFRWE</sequence>
<keyword evidence="1" id="KW-0812">Transmembrane</keyword>